<reference evidence="2 3" key="1">
    <citation type="submission" date="2024-08" db="EMBL/GenBank/DDBJ databases">
        <title>Clostridium lapicellarii sp. nov., and Clostridium renhuaiense sp. nov., two species isolated from the mud in a fermentation cellar used for producing sauce-flavour Chinese liquors.</title>
        <authorList>
            <person name="Yang F."/>
            <person name="Wang H."/>
            <person name="Chen L.Q."/>
            <person name="Zhou N."/>
            <person name="Lu J.J."/>
            <person name="Pu X.X."/>
            <person name="Wan B."/>
            <person name="Wang L."/>
            <person name="Liu S.J."/>
        </authorList>
    </citation>
    <scope>NUCLEOTIDE SEQUENCE [LARGE SCALE GENOMIC DNA]</scope>
    <source>
        <strain evidence="2 3">MT-5</strain>
    </source>
</reference>
<evidence type="ECO:0000256" key="1">
    <source>
        <dbReference type="SAM" id="Phobius"/>
    </source>
</evidence>
<comment type="caution">
    <text evidence="2">The sequence shown here is derived from an EMBL/GenBank/DDBJ whole genome shotgun (WGS) entry which is preliminary data.</text>
</comment>
<organism evidence="2 3">
    <name type="scientific">Clostridium moutaii</name>
    <dbReference type="NCBI Taxonomy" id="3240932"/>
    <lineage>
        <taxon>Bacteria</taxon>
        <taxon>Bacillati</taxon>
        <taxon>Bacillota</taxon>
        <taxon>Clostridia</taxon>
        <taxon>Eubacteriales</taxon>
        <taxon>Clostridiaceae</taxon>
        <taxon>Clostridium</taxon>
    </lineage>
</organism>
<name>A0ABV4BT82_9CLOT</name>
<keyword evidence="1" id="KW-0812">Transmembrane</keyword>
<keyword evidence="1" id="KW-1133">Transmembrane helix</keyword>
<dbReference type="EMBL" id="JBGEWD010000033">
    <property type="protein sequence ID" value="MEY8001970.1"/>
    <property type="molecule type" value="Genomic_DNA"/>
</dbReference>
<gene>
    <name evidence="2" type="ORF">AB8U03_17605</name>
</gene>
<accession>A0ABV4BT82</accession>
<keyword evidence="3" id="KW-1185">Reference proteome</keyword>
<dbReference type="Proteomes" id="UP001564657">
    <property type="component" value="Unassembled WGS sequence"/>
</dbReference>
<dbReference type="RefSeq" id="WP_369705865.1">
    <property type="nucleotide sequence ID" value="NZ_JBGEWD010000033.1"/>
</dbReference>
<protein>
    <submittedName>
        <fullName evidence="2">Uncharacterized protein</fullName>
    </submittedName>
</protein>
<keyword evidence="1" id="KW-0472">Membrane</keyword>
<proteinExistence type="predicted"/>
<evidence type="ECO:0000313" key="2">
    <source>
        <dbReference type="EMBL" id="MEY8001970.1"/>
    </source>
</evidence>
<sequence length="74" mass="8634">MFSIDKLLKLDKNLFEKQRLFFGILLVCMGMYLIWDNIRRIIESYIDPVYTYGYNVRGTCSHSDIYEKGGTGGI</sequence>
<evidence type="ECO:0000313" key="3">
    <source>
        <dbReference type="Proteomes" id="UP001564657"/>
    </source>
</evidence>
<feature type="transmembrane region" description="Helical" evidence="1">
    <location>
        <begin position="20"/>
        <end position="38"/>
    </location>
</feature>